<dbReference type="InterPro" id="IPR006680">
    <property type="entry name" value="Amidohydro-rel"/>
</dbReference>
<sequence length="176" mass="19352">MFYIKADRGITGDGKTVLSPVYVGVDGDRITYVSAQRPAAVQQSDCVDMGDVTLTPGLFNLHDHVNRKILRDHPTDLPVAVRSREFMSNSREYMLLHGAKNVHDMLREGITFIRDFGLGGYTAVTLKRGIQEGLVVGPGMMVCGRPLCMTGGHCHKNAHEVDGVDGMIRGVREELK</sequence>
<dbReference type="RefSeq" id="WP_216557386.1">
    <property type="nucleotide sequence ID" value="NZ_JAHLQN010000001.1"/>
</dbReference>
<dbReference type="EMBL" id="JAHLQN010000001">
    <property type="protein sequence ID" value="MBU5625488.1"/>
    <property type="molecule type" value="Genomic_DNA"/>
</dbReference>
<protein>
    <submittedName>
        <fullName evidence="2">Amidohydrolase family protein</fullName>
    </submittedName>
</protein>
<proteinExistence type="predicted"/>
<feature type="domain" description="Amidohydrolase-related" evidence="1">
    <location>
        <begin position="53"/>
        <end position="155"/>
    </location>
</feature>
<name>A0ABS6F5B7_9FIRM</name>
<comment type="caution">
    <text evidence="2">The sequence shown here is derived from an EMBL/GenBank/DDBJ whole genome shotgun (WGS) entry which is preliminary data.</text>
</comment>
<dbReference type="Proteomes" id="UP000787672">
    <property type="component" value="Unassembled WGS sequence"/>
</dbReference>
<dbReference type="Pfam" id="PF01979">
    <property type="entry name" value="Amidohydro_1"/>
    <property type="match status" value="1"/>
</dbReference>
<keyword evidence="3" id="KW-1185">Reference proteome</keyword>
<accession>A0ABS6F5B7</accession>
<evidence type="ECO:0000313" key="3">
    <source>
        <dbReference type="Proteomes" id="UP000787672"/>
    </source>
</evidence>
<organism evidence="2 3">
    <name type="scientific">Dysosmobacter acutus</name>
    <dbReference type="NCBI Taxonomy" id="2841504"/>
    <lineage>
        <taxon>Bacteria</taxon>
        <taxon>Bacillati</taxon>
        <taxon>Bacillota</taxon>
        <taxon>Clostridia</taxon>
        <taxon>Eubacteriales</taxon>
        <taxon>Oscillospiraceae</taxon>
        <taxon>Dysosmobacter</taxon>
    </lineage>
</organism>
<dbReference type="PANTHER" id="PTHR43135">
    <property type="entry name" value="ALPHA-D-RIBOSE 1-METHYLPHOSPHONATE 5-TRIPHOSPHATE DIPHOSPHATASE"/>
    <property type="match status" value="1"/>
</dbReference>
<dbReference type="PANTHER" id="PTHR43135:SF3">
    <property type="entry name" value="ALPHA-D-RIBOSE 1-METHYLPHOSPHONATE 5-TRIPHOSPHATE DIPHOSPHATASE"/>
    <property type="match status" value="1"/>
</dbReference>
<evidence type="ECO:0000259" key="1">
    <source>
        <dbReference type="Pfam" id="PF01979"/>
    </source>
</evidence>
<dbReference type="InterPro" id="IPR051781">
    <property type="entry name" value="Metallo-dep_Hydrolase"/>
</dbReference>
<reference evidence="2 3" key="1">
    <citation type="submission" date="2021-06" db="EMBL/GenBank/DDBJ databases">
        <authorList>
            <person name="Sun Q."/>
            <person name="Li D."/>
        </authorList>
    </citation>
    <scope>NUCLEOTIDE SEQUENCE [LARGE SCALE GENOMIC DNA]</scope>
    <source>
        <strain evidence="2 3">MSJ-2</strain>
    </source>
</reference>
<evidence type="ECO:0000313" key="2">
    <source>
        <dbReference type="EMBL" id="MBU5625488.1"/>
    </source>
</evidence>
<gene>
    <name evidence="2" type="ORF">KQI82_00880</name>
</gene>